<evidence type="ECO:0000256" key="1">
    <source>
        <dbReference type="ARBA" id="ARBA00004141"/>
    </source>
</evidence>
<dbReference type="GO" id="GO:0038039">
    <property type="term" value="C:G protein-coupled receptor heterodimeric complex"/>
    <property type="evidence" value="ECO:0007669"/>
    <property type="project" value="TreeGrafter"/>
</dbReference>
<dbReference type="InterPro" id="IPR017978">
    <property type="entry name" value="GPCR_3_C"/>
</dbReference>
<dbReference type="GO" id="GO:0007214">
    <property type="term" value="P:gamma-aminobutyric acid signaling pathway"/>
    <property type="evidence" value="ECO:0007669"/>
    <property type="project" value="TreeGrafter"/>
</dbReference>
<dbReference type="PRINTS" id="PR01176">
    <property type="entry name" value="GABABRECEPTR"/>
</dbReference>
<dbReference type="InterPro" id="IPR002455">
    <property type="entry name" value="GPCR3_GABA-B"/>
</dbReference>
<keyword evidence="7" id="KW-0325">Glycoprotein</keyword>
<evidence type="ECO:0000313" key="12">
    <source>
        <dbReference type="Proteomes" id="UP000681720"/>
    </source>
</evidence>
<feature type="transmembrane region" description="Helical" evidence="9">
    <location>
        <begin position="148"/>
        <end position="169"/>
    </location>
</feature>
<evidence type="ECO:0000256" key="8">
    <source>
        <dbReference type="ARBA" id="ARBA00023224"/>
    </source>
</evidence>
<sequence>EIAIEQILVFHSHKSTKVDTVQLYVALPTNQSKYILLPARTQQNITWHGNGSPHDRITRIELDQRISILTYTIMAILSGIGICLAIGFFTFNIIFRTHRFIRMSSSQINNLIIAGCILSYTSVLLMGIDSTLLGKRNSELSMNFICAARVWILSIGFTISFGAIFSKTWRVHAIFTKVNASKRAIKDYRLFIFVGVLFAIDIVLLAAWQIVDPLKIFKDISQTQTKDEDVVILWIYEECRCNHRSIWITMHSIYKGVLMVKLDSPHRISKSAFNAQFYRGQCPDRFYQIGNECLYFGTDGRKYSPHQIEYVCATQIARLVERQTTFVIGQVNIKPKKGVRQLVLNTPEKGKLLEALYREYDELNFAVRLPSDYDKLNRCHDDKDDNWPQYCINLYSPNATCFETNGQGSIDVCLGRINCALRHSRLACEFTIPGSAELTASSFRHCPIDETLHRSLSVWAWLLVLVGGLLLLLLILGGVLTLIRSSKKASTQTRKSVPITHREAVNIRRSRSGTANEQMLVRAARVSASDPDYLEPIPLKTARQDSISLRV</sequence>
<keyword evidence="5 9" id="KW-0472">Membrane</keyword>
<organism evidence="11 12">
    <name type="scientific">Rotaria magnacalcarata</name>
    <dbReference type="NCBI Taxonomy" id="392030"/>
    <lineage>
        <taxon>Eukaryota</taxon>
        <taxon>Metazoa</taxon>
        <taxon>Spiralia</taxon>
        <taxon>Gnathifera</taxon>
        <taxon>Rotifera</taxon>
        <taxon>Eurotatoria</taxon>
        <taxon>Bdelloidea</taxon>
        <taxon>Philodinida</taxon>
        <taxon>Philodinidae</taxon>
        <taxon>Rotaria</taxon>
    </lineage>
</organism>
<feature type="transmembrane region" description="Helical" evidence="9">
    <location>
        <begin position="68"/>
        <end position="95"/>
    </location>
</feature>
<gene>
    <name evidence="11" type="ORF">GIL414_LOCUS11056</name>
</gene>
<feature type="non-terminal residue" evidence="11">
    <location>
        <position position="551"/>
    </location>
</feature>
<dbReference type="GO" id="GO:0004965">
    <property type="term" value="F:G protein-coupled GABA receptor activity"/>
    <property type="evidence" value="ECO:0007669"/>
    <property type="project" value="InterPro"/>
</dbReference>
<dbReference type="AlphaFoldDB" id="A0A8S2NDL5"/>
<evidence type="ECO:0000256" key="5">
    <source>
        <dbReference type="ARBA" id="ARBA00023136"/>
    </source>
</evidence>
<comment type="caution">
    <text evidence="11">The sequence shown here is derived from an EMBL/GenBank/DDBJ whole genome shotgun (WGS) entry which is preliminary data.</text>
</comment>
<feature type="transmembrane region" description="Helical" evidence="9">
    <location>
        <begin position="107"/>
        <end position="128"/>
    </location>
</feature>
<keyword evidence="2 9" id="KW-0812">Transmembrane</keyword>
<keyword evidence="3 9" id="KW-1133">Transmembrane helix</keyword>
<dbReference type="Pfam" id="PF00003">
    <property type="entry name" value="7tm_3"/>
    <property type="match status" value="1"/>
</dbReference>
<dbReference type="PANTHER" id="PTHR10519">
    <property type="entry name" value="GABA-B RECEPTOR"/>
    <property type="match status" value="1"/>
</dbReference>
<keyword evidence="6" id="KW-0675">Receptor</keyword>
<dbReference type="Proteomes" id="UP000681720">
    <property type="component" value="Unassembled WGS sequence"/>
</dbReference>
<evidence type="ECO:0000256" key="6">
    <source>
        <dbReference type="ARBA" id="ARBA00023170"/>
    </source>
</evidence>
<evidence type="ECO:0000256" key="9">
    <source>
        <dbReference type="SAM" id="Phobius"/>
    </source>
</evidence>
<comment type="subcellular location">
    <subcellularLocation>
        <location evidence="1">Membrane</location>
        <topology evidence="1">Multi-pass membrane protein</topology>
    </subcellularLocation>
</comment>
<keyword evidence="8" id="KW-0807">Transducer</keyword>
<protein>
    <recommendedName>
        <fullName evidence="10">G-protein coupled receptors family 3 profile domain-containing protein</fullName>
    </recommendedName>
</protein>
<name>A0A8S2NDL5_9BILA</name>
<feature type="transmembrane region" description="Helical" evidence="9">
    <location>
        <begin position="458"/>
        <end position="483"/>
    </location>
</feature>
<evidence type="ECO:0000259" key="10">
    <source>
        <dbReference type="PROSITE" id="PS50259"/>
    </source>
</evidence>
<dbReference type="PRINTS" id="PR01177">
    <property type="entry name" value="GABAB1RECPTR"/>
</dbReference>
<dbReference type="PROSITE" id="PS50259">
    <property type="entry name" value="G_PROTEIN_RECEP_F3_4"/>
    <property type="match status" value="1"/>
</dbReference>
<reference evidence="11" key="1">
    <citation type="submission" date="2021-02" db="EMBL/GenBank/DDBJ databases">
        <authorList>
            <person name="Nowell W R."/>
        </authorList>
    </citation>
    <scope>NUCLEOTIDE SEQUENCE</scope>
</reference>
<feature type="transmembrane region" description="Helical" evidence="9">
    <location>
        <begin position="190"/>
        <end position="211"/>
    </location>
</feature>
<proteinExistence type="predicted"/>
<accession>A0A8S2NDL5</accession>
<dbReference type="EMBL" id="CAJOBJ010004075">
    <property type="protein sequence ID" value="CAF3988150.1"/>
    <property type="molecule type" value="Genomic_DNA"/>
</dbReference>
<evidence type="ECO:0000256" key="2">
    <source>
        <dbReference type="ARBA" id="ARBA00022692"/>
    </source>
</evidence>
<dbReference type="PANTHER" id="PTHR10519:SF74">
    <property type="entry name" value="GAMMA-AMINOBUTYRIC ACID TYPE B RECEPTOR SUBUNIT 2"/>
    <property type="match status" value="1"/>
</dbReference>
<evidence type="ECO:0000256" key="4">
    <source>
        <dbReference type="ARBA" id="ARBA00023040"/>
    </source>
</evidence>
<keyword evidence="4" id="KW-0297">G-protein coupled receptor</keyword>
<evidence type="ECO:0000256" key="3">
    <source>
        <dbReference type="ARBA" id="ARBA00022989"/>
    </source>
</evidence>
<feature type="domain" description="G-protein coupled receptors family 3 profile" evidence="10">
    <location>
        <begin position="145"/>
        <end position="260"/>
    </location>
</feature>
<evidence type="ECO:0000313" key="11">
    <source>
        <dbReference type="EMBL" id="CAF3988150.1"/>
    </source>
</evidence>
<evidence type="ECO:0000256" key="7">
    <source>
        <dbReference type="ARBA" id="ARBA00023180"/>
    </source>
</evidence>